<dbReference type="AlphaFoldDB" id="A0A558AT24"/>
<protein>
    <submittedName>
        <fullName evidence="1">AroM family protein</fullName>
    </submittedName>
</protein>
<dbReference type="NCBIfam" id="NF007788">
    <property type="entry name" value="PRK10481.1"/>
    <property type="match status" value="1"/>
</dbReference>
<dbReference type="InterPro" id="IPR010843">
    <property type="entry name" value="Uncharacterised_AroM"/>
</dbReference>
<dbReference type="OrthoDB" id="9798683at2"/>
<dbReference type="RefSeq" id="WP_145289616.1">
    <property type="nucleotide sequence ID" value="NZ_VMSJ01000004.1"/>
</dbReference>
<comment type="caution">
    <text evidence="1">The sequence shown here is derived from an EMBL/GenBank/DDBJ whole genome shotgun (WGS) entry which is preliminary data.</text>
</comment>
<name>A0A558AT24_9STAP</name>
<dbReference type="Pfam" id="PF07302">
    <property type="entry name" value="AroM"/>
    <property type="match status" value="1"/>
</dbReference>
<proteinExistence type="predicted"/>
<gene>
    <name evidence="1" type="ORF">FO441_10280</name>
</gene>
<dbReference type="EMBL" id="VMSJ01000004">
    <property type="protein sequence ID" value="TVT27415.1"/>
    <property type="molecule type" value="Genomic_DNA"/>
</dbReference>
<organism evidence="1 2">
    <name type="scientific">Salinicoccus cyprini</name>
    <dbReference type="NCBI Taxonomy" id="2493691"/>
    <lineage>
        <taxon>Bacteria</taxon>
        <taxon>Bacillati</taxon>
        <taxon>Bacillota</taxon>
        <taxon>Bacilli</taxon>
        <taxon>Bacillales</taxon>
        <taxon>Staphylococcaceae</taxon>
        <taxon>Salinicoccus</taxon>
    </lineage>
</organism>
<keyword evidence="2" id="KW-1185">Reference proteome</keyword>
<reference evidence="1 2" key="1">
    <citation type="submission" date="2019-07" db="EMBL/GenBank/DDBJ databases">
        <title>Salinicoccus cyprini sp. nov., isolated from gastro-intestinal tract of mirror carp, Cyprinus carpio var. specularis, collected from Gobind Sagar Reservoir, Himachal Pradesh, India.</title>
        <authorList>
            <person name="Talwar C."/>
            <person name="Singh A.K."/>
            <person name="Lal R."/>
            <person name="Negi R.K."/>
        </authorList>
    </citation>
    <scope>NUCLEOTIDE SEQUENCE [LARGE SCALE GENOMIC DNA]</scope>
    <source>
        <strain evidence="1 2">CT19</strain>
    </source>
</reference>
<dbReference type="Proteomes" id="UP000315103">
    <property type="component" value="Unassembled WGS sequence"/>
</dbReference>
<evidence type="ECO:0000313" key="2">
    <source>
        <dbReference type="Proteomes" id="UP000315103"/>
    </source>
</evidence>
<sequence>MTNLLAITIGRSPRKDISPIMERYLGDDITVKQIGVLDDLSDHEMSLISTYKPHDEVLVSRVDDEHSIELNAKVVEDHLQNIIQNAEKRGYKHILLLCTGSFPDIVLKTSNLYLPDQLISPVISNIAKHRKMGLLIPHENQRSMMEDKWKVYGLNPLIASASPYLDLDQIIASAKDLEQSKADFILMDCMGYTEEMKEAVSAEVTIPVILSNTLMVKILSELL</sequence>
<evidence type="ECO:0000313" key="1">
    <source>
        <dbReference type="EMBL" id="TVT27415.1"/>
    </source>
</evidence>
<accession>A0A558AT24</accession>